<protein>
    <submittedName>
        <fullName evidence="1">Uncharacterized protein</fullName>
    </submittedName>
</protein>
<keyword evidence="2" id="KW-1185">Reference proteome</keyword>
<evidence type="ECO:0000313" key="2">
    <source>
        <dbReference type="Proteomes" id="UP000595272"/>
    </source>
</evidence>
<gene>
    <name evidence="1" type="ORF">CPT_Salva_058</name>
</gene>
<proteinExistence type="predicted"/>
<reference evidence="1 2" key="1">
    <citation type="submission" date="2020-12" db="EMBL/GenBank/DDBJ databases">
        <title>Complete genome sequence of Stenotrophomonas maltophilia phage Salva.</title>
        <authorList>
            <person name="Jefferson B."/>
            <person name="Yao G."/>
            <person name="Clark J."/>
            <person name="Le T."/>
            <person name="Young R."/>
            <person name="Gonzalez C."/>
            <person name="Liu M."/>
        </authorList>
    </citation>
    <scope>NUCLEOTIDE SEQUENCE [LARGE SCALE GENOMIC DNA]</scope>
</reference>
<sequence length="88" mass="10109">MTPSPVIVRRIPLPDSGKLQAVTLKIPRRKKAPEVPKHVAARIEEYQRLYRKKYGVAVSVTWDKPWIRIGNSPGVSLQRLRQLIQQIS</sequence>
<accession>A0A8B6Q867</accession>
<dbReference type="EMBL" id="MW393850">
    <property type="protein sequence ID" value="QQM18222.1"/>
    <property type="molecule type" value="Genomic_DNA"/>
</dbReference>
<evidence type="ECO:0000313" key="1">
    <source>
        <dbReference type="EMBL" id="QQM18222.1"/>
    </source>
</evidence>
<organism evidence="1 2">
    <name type="scientific">Stenotrophomonas phage Salva</name>
    <dbReference type="NCBI Taxonomy" id="2801524"/>
    <lineage>
        <taxon>Viruses</taxon>
        <taxon>Duplodnaviria</taxon>
        <taxon>Heunggongvirae</taxon>
        <taxon>Uroviricota</taxon>
        <taxon>Caudoviricetes</taxon>
        <taxon>Beaumontvirinae</taxon>
        <taxon>Salvavirus</taxon>
        <taxon>Salvavirus salva</taxon>
    </lineage>
</organism>
<dbReference type="Proteomes" id="UP000595272">
    <property type="component" value="Segment"/>
</dbReference>
<name>A0A8B6Q867_9CAUD</name>